<dbReference type="KEGG" id="pyr:P186_1687"/>
<dbReference type="eggNOG" id="arCOG09811">
    <property type="taxonomic scope" value="Archaea"/>
</dbReference>
<keyword evidence="1" id="KW-0812">Transmembrane</keyword>
<accession>G7VGK1</accession>
<feature type="transmembrane region" description="Helical" evidence="1">
    <location>
        <begin position="136"/>
        <end position="153"/>
    </location>
</feature>
<evidence type="ECO:0000256" key="1">
    <source>
        <dbReference type="SAM" id="Phobius"/>
    </source>
</evidence>
<dbReference type="OrthoDB" id="384928at2157"/>
<gene>
    <name evidence="2" type="ORF">P186_1687</name>
</gene>
<dbReference type="GeneID" id="11596185"/>
<feature type="transmembrane region" description="Helical" evidence="1">
    <location>
        <begin position="16"/>
        <end position="35"/>
    </location>
</feature>
<dbReference type="STRING" id="1104324.P186_1687"/>
<feature type="transmembrane region" description="Helical" evidence="1">
    <location>
        <begin position="159"/>
        <end position="178"/>
    </location>
</feature>
<dbReference type="RefSeq" id="WP_014288927.1">
    <property type="nucleotide sequence ID" value="NC_016645.1"/>
</dbReference>
<reference evidence="2 3" key="1">
    <citation type="journal article" date="2012" name="J. Bacteriol.">
        <title>Complete genome sequence of strain 1860, a crenarchaeon of the genus pyrobaculum able to grow with various electron acceptors.</title>
        <authorList>
            <person name="Mardanov A.V."/>
            <person name="Gumerov V.M."/>
            <person name="Slobodkina G.B."/>
            <person name="Beletsky A.V."/>
            <person name="Bonch-Osmolovskaya E.A."/>
            <person name="Ravin N.V."/>
            <person name="Skryabin K.G."/>
        </authorList>
    </citation>
    <scope>NUCLEOTIDE SEQUENCE [LARGE SCALE GENOMIC DNA]</scope>
    <source>
        <strain evidence="2 3">1860</strain>
    </source>
</reference>
<dbReference type="EMBL" id="CP003098">
    <property type="protein sequence ID" value="AET33101.1"/>
    <property type="molecule type" value="Genomic_DNA"/>
</dbReference>
<keyword evidence="1" id="KW-0472">Membrane</keyword>
<keyword evidence="1" id="KW-1133">Transmembrane helix</keyword>
<organism evidence="2 3">
    <name type="scientific">Pyrobaculum ferrireducens</name>
    <dbReference type="NCBI Taxonomy" id="1104324"/>
    <lineage>
        <taxon>Archaea</taxon>
        <taxon>Thermoproteota</taxon>
        <taxon>Thermoprotei</taxon>
        <taxon>Thermoproteales</taxon>
        <taxon>Thermoproteaceae</taxon>
        <taxon>Pyrobaculum</taxon>
    </lineage>
</organism>
<protein>
    <submittedName>
        <fullName evidence="2">Uncharacterized protein</fullName>
    </submittedName>
</protein>
<proteinExistence type="predicted"/>
<feature type="transmembrane region" description="Helical" evidence="1">
    <location>
        <begin position="70"/>
        <end position="103"/>
    </location>
</feature>
<evidence type="ECO:0000313" key="2">
    <source>
        <dbReference type="EMBL" id="AET33101.1"/>
    </source>
</evidence>
<dbReference type="BioCyc" id="PSP1104324:GJSN-1656-MONOMER"/>
<keyword evidence="3" id="KW-1185">Reference proteome</keyword>
<name>G7VGK1_9CREN</name>
<sequence>MWEVVKADFKAASRRLEELVFIAVAGVAAGVLGSFAGGASVYLVALLMSQIAAYLYVIRDWDRGVLEGLIYYIGHVGVYVSKLVVTSTVALASTALACLFINISYLPSAAVGALLLSATSSLAALFAVYGGLPPPAATAMSLVLALPLVVRVVEGGFVVSLAMVAVVVGMGVIVSALLDKV</sequence>
<evidence type="ECO:0000313" key="3">
    <source>
        <dbReference type="Proteomes" id="UP000005867"/>
    </source>
</evidence>
<dbReference type="HOGENOM" id="CLU_1615373_0_0_2"/>
<dbReference type="AlphaFoldDB" id="G7VGK1"/>
<dbReference type="Proteomes" id="UP000005867">
    <property type="component" value="Chromosome"/>
</dbReference>